<dbReference type="EMBL" id="MKCT01000001">
    <property type="protein sequence ID" value="OHX21361.1"/>
    <property type="molecule type" value="Genomic_DNA"/>
</dbReference>
<dbReference type="InterPro" id="IPR002505">
    <property type="entry name" value="PTA_PTB"/>
</dbReference>
<evidence type="ECO:0000256" key="2">
    <source>
        <dbReference type="ARBA" id="ARBA00023315"/>
    </source>
</evidence>
<evidence type="ECO:0000313" key="7">
    <source>
        <dbReference type="Proteomes" id="UP000180280"/>
    </source>
</evidence>
<dbReference type="RefSeq" id="WP_071111318.1">
    <property type="nucleotide sequence ID" value="NZ_MKCS01000001.1"/>
</dbReference>
<feature type="domain" description="Phosphate acetyl/butaryl transferase" evidence="3">
    <location>
        <begin position="2"/>
        <end position="52"/>
    </location>
</feature>
<sequence length="86" mass="8683">MAGIADALLAPNIEAGNMIYKDLVFMANSQSAGLVVGARAPVMLTSRADIAAPLLFSAPTAALCADALAASCPTRGIEPPWPTPSS</sequence>
<reference evidence="6 7" key="1">
    <citation type="submission" date="2016-09" db="EMBL/GenBank/DDBJ databases">
        <title>Chromobacterium muskegensis sp. nov., an insecticidal bacterium isolated from Sphagnum bogs.</title>
        <authorList>
            <person name="Sparks M.E."/>
            <person name="Blackburn M.B."/>
            <person name="Gundersen-Rindal D.E."/>
            <person name="Mitchell A."/>
            <person name="Farrar R."/>
            <person name="Kuhar D."/>
        </authorList>
    </citation>
    <scope>NUCLEOTIDE SEQUENCE [LARGE SCALE GENOMIC DNA]</scope>
    <source>
        <strain evidence="5 7">14B-1</strain>
        <strain evidence="4 6">37-2</strain>
    </source>
</reference>
<dbReference type="Gene3D" id="3.40.718.10">
    <property type="entry name" value="Isopropylmalate Dehydrogenase"/>
    <property type="match status" value="1"/>
</dbReference>
<dbReference type="Pfam" id="PF01515">
    <property type="entry name" value="PTA_PTB"/>
    <property type="match status" value="1"/>
</dbReference>
<organism evidence="4 6">
    <name type="scientific">Chromobacterium sphagni</name>
    <dbReference type="NCBI Taxonomy" id="1903179"/>
    <lineage>
        <taxon>Bacteria</taxon>
        <taxon>Pseudomonadati</taxon>
        <taxon>Pseudomonadota</taxon>
        <taxon>Betaproteobacteria</taxon>
        <taxon>Neisseriales</taxon>
        <taxon>Chromobacteriaceae</taxon>
        <taxon>Chromobacterium</taxon>
    </lineage>
</organism>
<accession>A0A1S1WZ63</accession>
<evidence type="ECO:0000313" key="5">
    <source>
        <dbReference type="EMBL" id="OHX21361.1"/>
    </source>
</evidence>
<keyword evidence="7" id="KW-1185">Reference proteome</keyword>
<dbReference type="GO" id="GO:0016746">
    <property type="term" value="F:acyltransferase activity"/>
    <property type="evidence" value="ECO:0007669"/>
    <property type="project" value="UniProtKB-KW"/>
</dbReference>
<protein>
    <recommendedName>
        <fullName evidence="3">Phosphate acetyl/butaryl transferase domain-containing protein</fullName>
    </recommendedName>
</protein>
<dbReference type="PANTHER" id="PTHR43356">
    <property type="entry name" value="PHOSPHATE ACETYLTRANSFERASE"/>
    <property type="match status" value="1"/>
</dbReference>
<evidence type="ECO:0000313" key="6">
    <source>
        <dbReference type="Proteomes" id="UP000180088"/>
    </source>
</evidence>
<dbReference type="EMBL" id="MKCS01000001">
    <property type="protein sequence ID" value="OHX12554.1"/>
    <property type="molecule type" value="Genomic_DNA"/>
</dbReference>
<dbReference type="Proteomes" id="UP000180088">
    <property type="component" value="Unassembled WGS sequence"/>
</dbReference>
<keyword evidence="2" id="KW-0012">Acyltransferase</keyword>
<gene>
    <name evidence="5" type="ORF">BI344_02170</name>
    <name evidence="4" type="ORF">BI347_02835</name>
</gene>
<dbReference type="PANTHER" id="PTHR43356:SF2">
    <property type="entry name" value="PHOSPHATE ACETYLTRANSFERASE"/>
    <property type="match status" value="1"/>
</dbReference>
<name>A0A1S1WZ63_9NEIS</name>
<dbReference type="InterPro" id="IPR050500">
    <property type="entry name" value="Phos_Acetyltrans/Butyryltrans"/>
</dbReference>
<dbReference type="AlphaFoldDB" id="A0A1S1WZ63"/>
<comment type="caution">
    <text evidence="4">The sequence shown here is derived from an EMBL/GenBank/DDBJ whole genome shotgun (WGS) entry which is preliminary data.</text>
</comment>
<keyword evidence="1" id="KW-0808">Transferase</keyword>
<evidence type="ECO:0000256" key="1">
    <source>
        <dbReference type="ARBA" id="ARBA00022679"/>
    </source>
</evidence>
<dbReference type="Proteomes" id="UP000180280">
    <property type="component" value="Unassembled WGS sequence"/>
</dbReference>
<dbReference type="STRING" id="1903179.BI347_02835"/>
<proteinExistence type="predicted"/>
<evidence type="ECO:0000259" key="3">
    <source>
        <dbReference type="Pfam" id="PF01515"/>
    </source>
</evidence>
<dbReference type="SUPFAM" id="SSF53659">
    <property type="entry name" value="Isocitrate/Isopropylmalate dehydrogenase-like"/>
    <property type="match status" value="1"/>
</dbReference>
<evidence type="ECO:0000313" key="4">
    <source>
        <dbReference type="EMBL" id="OHX12554.1"/>
    </source>
</evidence>